<dbReference type="OrthoDB" id="9811121at2"/>
<dbReference type="AlphaFoldDB" id="A0A2T0W9W4"/>
<sequence>MKISAIQLDLAFNDPIENEKTVEKLIRETVNNEKPDIIVLPEMWNVSFFPKNLEEVADLNGKRTVKLLSHLSKDCEVNIIGGSVATLIDGHFYNTSYSFDREGELLHTYHKVHLFSPSNEHKTFSSGNQLGIFEIEGIKVGVATCYDLRFVEWIRMMALEGIEMLFVPAAWPNPRVFPWQTLQRARAIENQIFVIGVNSVGETDKLSFCGHSMILNPLGDTLAEAAEEETVLTAVIDLNSRKEIREQINVFNDRRPELYKWNEPK</sequence>
<dbReference type="PANTHER" id="PTHR23088:SF27">
    <property type="entry name" value="DEAMINATED GLUTATHIONE AMIDASE"/>
    <property type="match status" value="1"/>
</dbReference>
<evidence type="ECO:0000313" key="4">
    <source>
        <dbReference type="Proteomes" id="UP000238205"/>
    </source>
</evidence>
<dbReference type="RefSeq" id="WP_106191297.1">
    <property type="nucleotide sequence ID" value="NZ_PVTO01000004.1"/>
</dbReference>
<comment type="caution">
    <text evidence="3">The sequence shown here is derived from an EMBL/GenBank/DDBJ whole genome shotgun (WGS) entry which is preliminary data.</text>
</comment>
<evidence type="ECO:0000313" key="3">
    <source>
        <dbReference type="EMBL" id="PRY83416.1"/>
    </source>
</evidence>
<dbReference type="EMBL" id="PVTO01000004">
    <property type="protein sequence ID" value="PRY83416.1"/>
    <property type="molecule type" value="Genomic_DNA"/>
</dbReference>
<name>A0A2T0W9W4_9LACT</name>
<keyword evidence="3" id="KW-0378">Hydrolase</keyword>
<dbReference type="Pfam" id="PF00795">
    <property type="entry name" value="CN_hydrolase"/>
    <property type="match status" value="1"/>
</dbReference>
<feature type="domain" description="CN hydrolase" evidence="2">
    <location>
        <begin position="1"/>
        <end position="238"/>
    </location>
</feature>
<dbReference type="SUPFAM" id="SSF56317">
    <property type="entry name" value="Carbon-nitrogen hydrolase"/>
    <property type="match status" value="1"/>
</dbReference>
<dbReference type="Gene3D" id="3.60.110.10">
    <property type="entry name" value="Carbon-nitrogen hydrolase"/>
    <property type="match status" value="1"/>
</dbReference>
<dbReference type="PANTHER" id="PTHR23088">
    <property type="entry name" value="NITRILASE-RELATED"/>
    <property type="match status" value="1"/>
</dbReference>
<dbReference type="Proteomes" id="UP000238205">
    <property type="component" value="Unassembled WGS sequence"/>
</dbReference>
<dbReference type="GO" id="GO:0016787">
    <property type="term" value="F:hydrolase activity"/>
    <property type="evidence" value="ECO:0007669"/>
    <property type="project" value="UniProtKB-KW"/>
</dbReference>
<accession>A0A2T0W9W4</accession>
<evidence type="ECO:0000256" key="1">
    <source>
        <dbReference type="ARBA" id="ARBA00010613"/>
    </source>
</evidence>
<organism evidence="3 4">
    <name type="scientific">Alkalibacterium olivapovliticus</name>
    <dbReference type="NCBI Taxonomy" id="99907"/>
    <lineage>
        <taxon>Bacteria</taxon>
        <taxon>Bacillati</taxon>
        <taxon>Bacillota</taxon>
        <taxon>Bacilli</taxon>
        <taxon>Lactobacillales</taxon>
        <taxon>Carnobacteriaceae</taxon>
        <taxon>Alkalibacterium</taxon>
    </lineage>
</organism>
<keyword evidence="4" id="KW-1185">Reference proteome</keyword>
<dbReference type="PROSITE" id="PS50263">
    <property type="entry name" value="CN_HYDROLASE"/>
    <property type="match status" value="1"/>
</dbReference>
<dbReference type="InterPro" id="IPR003010">
    <property type="entry name" value="C-N_Hydrolase"/>
</dbReference>
<reference evidence="3 4" key="1">
    <citation type="submission" date="2018-03" db="EMBL/GenBank/DDBJ databases">
        <title>Genomic Encyclopedia of Archaeal and Bacterial Type Strains, Phase II (KMG-II): from individual species to whole genera.</title>
        <authorList>
            <person name="Goeker M."/>
        </authorList>
    </citation>
    <scope>NUCLEOTIDE SEQUENCE [LARGE SCALE GENOMIC DNA]</scope>
    <source>
        <strain evidence="3 4">DSM 13175</strain>
    </source>
</reference>
<dbReference type="CDD" id="cd07583">
    <property type="entry name" value="nitrilase_5"/>
    <property type="match status" value="1"/>
</dbReference>
<protein>
    <submittedName>
        <fullName evidence="3">Putative amidohydrolase</fullName>
    </submittedName>
</protein>
<comment type="similarity">
    <text evidence="1">Belongs to the carbon-nitrogen hydrolase superfamily. NIT1/NIT2 family.</text>
</comment>
<dbReference type="InterPro" id="IPR036526">
    <property type="entry name" value="C-N_Hydrolase_sf"/>
</dbReference>
<evidence type="ECO:0000259" key="2">
    <source>
        <dbReference type="PROSITE" id="PS50263"/>
    </source>
</evidence>
<gene>
    <name evidence="3" type="ORF">CLV38_10422</name>
</gene>
<proteinExistence type="inferred from homology"/>